<dbReference type="InParanoid" id="A0A409XWY2"/>
<dbReference type="AlphaFoldDB" id="A0A409XWY2"/>
<name>A0A409XWY2_9AGAR</name>
<sequence length="107" mass="11243">MALAHATAPVVAELWKPAVMEILMSAMALAVVEPLSVVVTALALVMVRAQDVIWRRAVMALAPAITPIMAVPWNVAATEILMKGTGLAAVAASDHLSPNKFLTLSPF</sequence>
<feature type="transmembrane region" description="Helical" evidence="1">
    <location>
        <begin position="57"/>
        <end position="75"/>
    </location>
</feature>
<comment type="caution">
    <text evidence="2">The sequence shown here is derived from an EMBL/GenBank/DDBJ whole genome shotgun (WGS) entry which is preliminary data.</text>
</comment>
<dbReference type="EMBL" id="NHYE01001430">
    <property type="protein sequence ID" value="PPQ95272.1"/>
    <property type="molecule type" value="Genomic_DNA"/>
</dbReference>
<organism evidence="2 3">
    <name type="scientific">Gymnopilus dilepis</name>
    <dbReference type="NCBI Taxonomy" id="231916"/>
    <lineage>
        <taxon>Eukaryota</taxon>
        <taxon>Fungi</taxon>
        <taxon>Dikarya</taxon>
        <taxon>Basidiomycota</taxon>
        <taxon>Agaricomycotina</taxon>
        <taxon>Agaricomycetes</taxon>
        <taxon>Agaricomycetidae</taxon>
        <taxon>Agaricales</taxon>
        <taxon>Agaricineae</taxon>
        <taxon>Hymenogastraceae</taxon>
        <taxon>Gymnopilus</taxon>
    </lineage>
</organism>
<keyword evidence="1" id="KW-0812">Transmembrane</keyword>
<keyword evidence="1" id="KW-1133">Transmembrane helix</keyword>
<accession>A0A409XWY2</accession>
<evidence type="ECO:0000256" key="1">
    <source>
        <dbReference type="SAM" id="Phobius"/>
    </source>
</evidence>
<protein>
    <submittedName>
        <fullName evidence="2">Uncharacterized protein</fullName>
    </submittedName>
</protein>
<keyword evidence="3" id="KW-1185">Reference proteome</keyword>
<proteinExistence type="predicted"/>
<evidence type="ECO:0000313" key="3">
    <source>
        <dbReference type="Proteomes" id="UP000284706"/>
    </source>
</evidence>
<evidence type="ECO:0000313" key="2">
    <source>
        <dbReference type="EMBL" id="PPQ95272.1"/>
    </source>
</evidence>
<gene>
    <name evidence="2" type="ORF">CVT26_014846</name>
</gene>
<keyword evidence="1" id="KW-0472">Membrane</keyword>
<reference evidence="2 3" key="1">
    <citation type="journal article" date="2018" name="Evol. Lett.">
        <title>Horizontal gene cluster transfer increased hallucinogenic mushroom diversity.</title>
        <authorList>
            <person name="Reynolds H.T."/>
            <person name="Vijayakumar V."/>
            <person name="Gluck-Thaler E."/>
            <person name="Korotkin H.B."/>
            <person name="Matheny P.B."/>
            <person name="Slot J.C."/>
        </authorList>
    </citation>
    <scope>NUCLEOTIDE SEQUENCE [LARGE SCALE GENOMIC DNA]</scope>
    <source>
        <strain evidence="2 3">SRW20</strain>
    </source>
</reference>
<feature type="transmembrane region" description="Helical" evidence="1">
    <location>
        <begin position="22"/>
        <end position="45"/>
    </location>
</feature>
<dbReference type="Proteomes" id="UP000284706">
    <property type="component" value="Unassembled WGS sequence"/>
</dbReference>